<dbReference type="Proteomes" id="UP001143548">
    <property type="component" value="Unassembled WGS sequence"/>
</dbReference>
<proteinExistence type="predicted"/>
<dbReference type="EMBL" id="BROQ01000320">
    <property type="protein sequence ID" value="GKZ27890.1"/>
    <property type="molecule type" value="Genomic_DNA"/>
</dbReference>
<dbReference type="AlphaFoldDB" id="A0A9W6DU67"/>
<accession>A0A9W6DU67</accession>
<reference evidence="1" key="1">
    <citation type="submission" date="2022-07" db="EMBL/GenBank/DDBJ databases">
        <title>Taxonomy of Aspergillus series Nigri: significant species reduction supported by multi-species coalescent approaches.</title>
        <authorList>
            <person name="Bian C."/>
            <person name="Kusuya Y."/>
            <person name="Sklenar F."/>
            <person name="D'hooge E."/>
            <person name="Yaguchi T."/>
            <person name="Takahashi H."/>
            <person name="Hubka V."/>
        </authorList>
    </citation>
    <scope>NUCLEOTIDE SEQUENCE</scope>
    <source>
        <strain evidence="1">CBS 733.88</strain>
    </source>
</reference>
<name>A0A9W6DU67_9EURO</name>
<sequence>MSLKNLFEKLPESREEWEQAAASAGVVKKSLRHCKDLSGSHITQEQFLLFRTLCPPSIHPSLFHPAEFGLNLTNASNILAGCPDFQEYLSQVGTDNFQRLGEFRSTLIRQWEVLKGLQNRDDPLKCCDEGAVNGSLVTLLQTLLSLHPTPASEWSIAKTRLRGTFGSLRSDTKPLHLDVITDGQMKDKRTGEIKSVLKCKEDIRIHHSPTVDMQEAAEIVAWVSQYPDNDRSVNTHQ</sequence>
<organism evidence="1 2">
    <name type="scientific">Aspergillus brasiliensis</name>
    <dbReference type="NCBI Taxonomy" id="319629"/>
    <lineage>
        <taxon>Eukaryota</taxon>
        <taxon>Fungi</taxon>
        <taxon>Dikarya</taxon>
        <taxon>Ascomycota</taxon>
        <taxon>Pezizomycotina</taxon>
        <taxon>Eurotiomycetes</taxon>
        <taxon>Eurotiomycetidae</taxon>
        <taxon>Eurotiales</taxon>
        <taxon>Aspergillaceae</taxon>
        <taxon>Aspergillus</taxon>
        <taxon>Aspergillus subgen. Circumdati</taxon>
    </lineage>
</organism>
<evidence type="ECO:0000313" key="1">
    <source>
        <dbReference type="EMBL" id="GKZ27890.1"/>
    </source>
</evidence>
<gene>
    <name evidence="1" type="ORF">AbraCBS73388_006437</name>
</gene>
<comment type="caution">
    <text evidence="1">The sequence shown here is derived from an EMBL/GenBank/DDBJ whole genome shotgun (WGS) entry which is preliminary data.</text>
</comment>
<evidence type="ECO:0000313" key="2">
    <source>
        <dbReference type="Proteomes" id="UP001143548"/>
    </source>
</evidence>
<protein>
    <submittedName>
        <fullName evidence="1">Uncharacterized protein</fullName>
    </submittedName>
</protein>